<evidence type="ECO:0000313" key="5">
    <source>
        <dbReference type="Proteomes" id="UP000638043"/>
    </source>
</evidence>
<evidence type="ECO:0000259" key="3">
    <source>
        <dbReference type="Pfam" id="PF01464"/>
    </source>
</evidence>
<dbReference type="EMBL" id="BMMQ01000002">
    <property type="protein sequence ID" value="GGO61320.1"/>
    <property type="molecule type" value="Genomic_DNA"/>
</dbReference>
<dbReference type="InterPro" id="IPR023346">
    <property type="entry name" value="Lysozyme-like_dom_sf"/>
</dbReference>
<feature type="domain" description="Transglycosylase SLT" evidence="3">
    <location>
        <begin position="170"/>
        <end position="211"/>
    </location>
</feature>
<feature type="region of interest" description="Disordered" evidence="1">
    <location>
        <begin position="1"/>
        <end position="30"/>
    </location>
</feature>
<dbReference type="Pfam" id="PF01464">
    <property type="entry name" value="SLT"/>
    <property type="match status" value="1"/>
</dbReference>
<evidence type="ECO:0000256" key="1">
    <source>
        <dbReference type="SAM" id="MobiDB-lite"/>
    </source>
</evidence>
<comment type="caution">
    <text evidence="4">The sequence shown here is derived from an EMBL/GenBank/DDBJ whole genome shotgun (WGS) entry which is preliminary data.</text>
</comment>
<accession>A0ABQ2MYM9</accession>
<dbReference type="InterPro" id="IPR008258">
    <property type="entry name" value="Transglycosylase_SLT_dom_1"/>
</dbReference>
<keyword evidence="2" id="KW-1133">Transmembrane helix</keyword>
<evidence type="ECO:0000256" key="2">
    <source>
        <dbReference type="SAM" id="Phobius"/>
    </source>
</evidence>
<dbReference type="Gene3D" id="1.10.530.10">
    <property type="match status" value="1"/>
</dbReference>
<name>A0ABQ2MYM9_9MICO</name>
<organism evidence="4 5">
    <name type="scientific">Microbacterium nanhaiense</name>
    <dbReference type="NCBI Taxonomy" id="1301026"/>
    <lineage>
        <taxon>Bacteria</taxon>
        <taxon>Bacillati</taxon>
        <taxon>Actinomycetota</taxon>
        <taxon>Actinomycetes</taxon>
        <taxon>Micrococcales</taxon>
        <taxon>Microbacteriaceae</taxon>
        <taxon>Microbacterium</taxon>
    </lineage>
</organism>
<keyword evidence="2" id="KW-0472">Membrane</keyword>
<evidence type="ECO:0000313" key="4">
    <source>
        <dbReference type="EMBL" id="GGO61320.1"/>
    </source>
</evidence>
<reference evidence="5" key="1">
    <citation type="journal article" date="2019" name="Int. J. Syst. Evol. Microbiol.">
        <title>The Global Catalogue of Microorganisms (GCM) 10K type strain sequencing project: providing services to taxonomists for standard genome sequencing and annotation.</title>
        <authorList>
            <consortium name="The Broad Institute Genomics Platform"/>
            <consortium name="The Broad Institute Genome Sequencing Center for Infectious Disease"/>
            <person name="Wu L."/>
            <person name="Ma J."/>
        </authorList>
    </citation>
    <scope>NUCLEOTIDE SEQUENCE [LARGE SCALE GENOMIC DNA]</scope>
    <source>
        <strain evidence="5">CGMCC 4.7181</strain>
    </source>
</reference>
<protein>
    <recommendedName>
        <fullName evidence="3">Transglycosylase SLT domain-containing protein</fullName>
    </recommendedName>
</protein>
<proteinExistence type="predicted"/>
<keyword evidence="5" id="KW-1185">Reference proteome</keyword>
<dbReference type="RefSeq" id="WP_229661120.1">
    <property type="nucleotide sequence ID" value="NZ_BMMQ01000002.1"/>
</dbReference>
<feature type="transmembrane region" description="Helical" evidence="2">
    <location>
        <begin position="54"/>
        <end position="76"/>
    </location>
</feature>
<gene>
    <name evidence="4" type="ORF">GCM10010910_08840</name>
</gene>
<keyword evidence="2" id="KW-0812">Transmembrane</keyword>
<sequence>MTDQNSEPRTQTRRQARATQRAAMSEGRRIERAAIREERRRARKTVRAWTARRVAIGVFGGVAAVGIVGAMVAPVLQSQTAQASQDHEQKSAYATAADEAQLFAVAEHGAVMSALSNVTYEVEVRTPEPTVAPAAAPDAAEGATIPGAPPAPIQPPAPYAGGGSPAEWMAAAGIAESDWGYVDYIVTRESGWNPNATNAASGACGLVQALPCSKVPGGGYNPVANLQWANGYAVGRYGSWANAHAFWVSNHWW</sequence>
<dbReference type="Proteomes" id="UP000638043">
    <property type="component" value="Unassembled WGS sequence"/>
</dbReference>
<dbReference type="SUPFAM" id="SSF53955">
    <property type="entry name" value="Lysozyme-like"/>
    <property type="match status" value="1"/>
</dbReference>